<proteinExistence type="predicted"/>
<keyword evidence="1" id="KW-0812">Transmembrane</keyword>
<dbReference type="Proteomes" id="UP000652761">
    <property type="component" value="Unassembled WGS sequence"/>
</dbReference>
<feature type="transmembrane region" description="Helical" evidence="1">
    <location>
        <begin position="314"/>
        <end position="337"/>
    </location>
</feature>
<evidence type="ECO:0000313" key="2">
    <source>
        <dbReference type="EMBL" id="MQL97659.1"/>
    </source>
</evidence>
<reference evidence="2" key="1">
    <citation type="submission" date="2017-07" db="EMBL/GenBank/DDBJ databases">
        <title>Taro Niue Genome Assembly and Annotation.</title>
        <authorList>
            <person name="Atibalentja N."/>
            <person name="Keating K."/>
            <person name="Fields C.J."/>
        </authorList>
    </citation>
    <scope>NUCLEOTIDE SEQUENCE</scope>
    <source>
        <strain evidence="2">Niue_2</strain>
        <tissue evidence="2">Leaf</tissue>
    </source>
</reference>
<comment type="caution">
    <text evidence="2">The sequence shown here is derived from an EMBL/GenBank/DDBJ whole genome shotgun (WGS) entry which is preliminary data.</text>
</comment>
<dbReference type="AlphaFoldDB" id="A0A843W334"/>
<evidence type="ECO:0000313" key="3">
    <source>
        <dbReference type="Proteomes" id="UP000652761"/>
    </source>
</evidence>
<protein>
    <submittedName>
        <fullName evidence="2">Uncharacterized protein</fullName>
    </submittedName>
</protein>
<feature type="transmembrane region" description="Helical" evidence="1">
    <location>
        <begin position="184"/>
        <end position="207"/>
    </location>
</feature>
<evidence type="ECO:0000256" key="1">
    <source>
        <dbReference type="SAM" id="Phobius"/>
    </source>
</evidence>
<keyword evidence="3" id="KW-1185">Reference proteome</keyword>
<accession>A0A843W334</accession>
<keyword evidence="1" id="KW-1133">Transmembrane helix</keyword>
<keyword evidence="1" id="KW-0472">Membrane</keyword>
<dbReference type="EMBL" id="NMUH01002081">
    <property type="protein sequence ID" value="MQL97659.1"/>
    <property type="molecule type" value="Genomic_DNA"/>
</dbReference>
<organism evidence="2 3">
    <name type="scientific">Colocasia esculenta</name>
    <name type="common">Wild taro</name>
    <name type="synonym">Arum esculentum</name>
    <dbReference type="NCBI Taxonomy" id="4460"/>
    <lineage>
        <taxon>Eukaryota</taxon>
        <taxon>Viridiplantae</taxon>
        <taxon>Streptophyta</taxon>
        <taxon>Embryophyta</taxon>
        <taxon>Tracheophyta</taxon>
        <taxon>Spermatophyta</taxon>
        <taxon>Magnoliopsida</taxon>
        <taxon>Liliopsida</taxon>
        <taxon>Araceae</taxon>
        <taxon>Aroideae</taxon>
        <taxon>Colocasieae</taxon>
        <taxon>Colocasia</taxon>
    </lineage>
</organism>
<gene>
    <name evidence="2" type="ORF">Taro_030353</name>
</gene>
<sequence length="448" mass="49132">MWTFSVAVVFGGRGVDVNLRILQVLKGGWRIVERVALPNYARKCRSVVQFPWELAEGMHVGSVRVSAGVEAEDLGVNIVGRQCGTVEVCVVFLDTLTPVLELYLRLRERRQCEAWACSCVSAGVVLVGLHSCLTCSHGAAVGPFVRDCEAERLFLCCVVRVGYWPDQLVDRSRVVASFYATRALLAPVVVVVTSFFLTCFACFSCGLTRALTLAVAREFVTRGRGMHVGSVRVSAGVEAEDLGVNIVGRQCGTVEVCVVFLDTLTPVLELVLRPETLEVRVGPFVRDCEAERLFLCCVVRVGYWHDQLVDRSRVVASFFVTRALLAPVVVVVTSFFLTCFACFSCGLTRALPLAEAREFVTRGRGFTCNDTCVRYPLRDFDPFAGDRSGYRALLGISTPVRHMTSGSCFVVSVLVQTVSSVCVYSLGVQPRAVFTRVSGPVVFRLMDV</sequence>
<name>A0A843W334_COLES</name>